<dbReference type="InterPro" id="IPR000914">
    <property type="entry name" value="SBP_5_dom"/>
</dbReference>
<organism evidence="4 5">
    <name type="scientific">Vibrio vulnificus (strain YJ016)</name>
    <dbReference type="NCBI Taxonomy" id="196600"/>
    <lineage>
        <taxon>Bacteria</taxon>
        <taxon>Pseudomonadati</taxon>
        <taxon>Pseudomonadota</taxon>
        <taxon>Gammaproteobacteria</taxon>
        <taxon>Vibrionales</taxon>
        <taxon>Vibrionaceae</taxon>
        <taxon>Vibrio</taxon>
    </lineage>
</organism>
<dbReference type="InterPro" id="IPR039424">
    <property type="entry name" value="SBP_5"/>
</dbReference>
<dbReference type="STRING" id="672.VV93_v1c02320"/>
<dbReference type="KEGG" id="vvy:VV0253"/>
<gene>
    <name evidence="4" type="ordered locus">VV0253</name>
</gene>
<feature type="signal peptide" evidence="2">
    <location>
        <begin position="1"/>
        <end position="20"/>
    </location>
</feature>
<dbReference type="InterPro" id="IPR030678">
    <property type="entry name" value="Peptide/Ni-bd"/>
</dbReference>
<dbReference type="PANTHER" id="PTHR30290:SF64">
    <property type="entry name" value="ABC TRANSPORTER PERIPLASMIC BINDING PROTEIN"/>
    <property type="match status" value="1"/>
</dbReference>
<evidence type="ECO:0000313" key="5">
    <source>
        <dbReference type="Proteomes" id="UP000002675"/>
    </source>
</evidence>
<dbReference type="AlphaFoldDB" id="Q7MPV9"/>
<dbReference type="Proteomes" id="UP000002675">
    <property type="component" value="Chromosome I"/>
</dbReference>
<dbReference type="GO" id="GO:0042884">
    <property type="term" value="P:microcin transport"/>
    <property type="evidence" value="ECO:0007669"/>
    <property type="project" value="TreeGrafter"/>
</dbReference>
<keyword evidence="1 2" id="KW-0732">Signal</keyword>
<accession>Q7MPV9</accession>
<dbReference type="Gene3D" id="3.10.105.10">
    <property type="entry name" value="Dipeptide-binding Protein, Domain 3"/>
    <property type="match status" value="1"/>
</dbReference>
<dbReference type="PIRSF" id="PIRSF002741">
    <property type="entry name" value="MppA"/>
    <property type="match status" value="1"/>
</dbReference>
<evidence type="ECO:0000259" key="3">
    <source>
        <dbReference type="Pfam" id="PF00496"/>
    </source>
</evidence>
<dbReference type="Gene3D" id="3.40.190.10">
    <property type="entry name" value="Periplasmic binding protein-like II"/>
    <property type="match status" value="1"/>
</dbReference>
<name>Q7MPV9_VIBVY</name>
<feature type="chain" id="PRO_5004288609" evidence="2">
    <location>
        <begin position="21"/>
        <end position="610"/>
    </location>
</feature>
<dbReference type="EMBL" id="BA000037">
    <property type="protein sequence ID" value="BAC93017.1"/>
    <property type="molecule type" value="Genomic_DNA"/>
</dbReference>
<reference evidence="4 5" key="1">
    <citation type="journal article" date="2003" name="Genome Res.">
        <title>Comparative genome analysis of Vibrio vulnificus, a marine pathogen.</title>
        <authorList>
            <person name="Chen C.Y."/>
            <person name="Wu K.M."/>
            <person name="Chang Y.C."/>
            <person name="Chang C.H."/>
            <person name="Tsai H.C."/>
            <person name="Liao T.L."/>
            <person name="Liu Y.M."/>
            <person name="Chen H.J."/>
            <person name="Shen A.B."/>
            <person name="Li J.C."/>
            <person name="Su T.L."/>
            <person name="Shao C.P."/>
            <person name="Lee C.T."/>
            <person name="Hor L.I."/>
            <person name="Tsai S.F."/>
        </authorList>
    </citation>
    <scope>NUCLEOTIDE SEQUENCE [LARGE SCALE GENOMIC DNA]</scope>
    <source>
        <strain evidence="4 5">YJ016</strain>
    </source>
</reference>
<dbReference type="HOGENOM" id="CLU_026689_0_0_6"/>
<dbReference type="PANTHER" id="PTHR30290">
    <property type="entry name" value="PERIPLASMIC BINDING COMPONENT OF ABC TRANSPORTER"/>
    <property type="match status" value="1"/>
</dbReference>
<dbReference type="eggNOG" id="COG4166">
    <property type="taxonomic scope" value="Bacteria"/>
</dbReference>
<evidence type="ECO:0000313" key="4">
    <source>
        <dbReference type="EMBL" id="BAC93017.1"/>
    </source>
</evidence>
<protein>
    <submittedName>
        <fullName evidence="4">ABC-type oligopeptide transport system, periplasmic component</fullName>
    </submittedName>
</protein>
<dbReference type="CDD" id="cd08497">
    <property type="entry name" value="MbnE-like"/>
    <property type="match status" value="1"/>
</dbReference>
<sequence>MMKKTLLTTALSLMSAGVYATTLPADVNWQTNWDEPLFASSDAKFGGTFRTFIQSFPQTLRSVGPDSNSGLRSFFLDETPALVDQHPDTLEWIPALANEWAFAGDNRTVYFKLNPNAKWSDGKPVTADDFVFMLKFYRSKDLVAPWYNEYYTNVIDDVQKIDQHTFAAVSKVEKNQEDLLYTLGALRPRPAHFYAKPAKDENGDGIDDNFVRKYNFKAEPTTNAYYLDDIKKGKSVTFKHVGQDWWGYSNKYYQHRYNVEKIRITVIRDNDIAMKHFEKGDLDTFGLILPDLWHDKSNTEPYQKGYIEKFWGYNQTPQGAGGLWMNVATPLLDDLNVRKGIMHATDYDGMIDKITRGDYSRKPHALGSGHGKYDLPNPVPPKFDPELAIRYFEAAGFNQIGADGVRVNDKGQRLSFAITYGYAHHTPRIAYLKEQAKKAGLEFELKLVDGSSAFKFILEKKHELAFLDMGTSDVPAYWEYFHSANANRPQTNNHTNFSTPELDTLIMAYKNEFDLEKKYNYSHQIQQIVSDANLIVPGYMVPYTRVGYWRWLKYPQKAMTKKSEVLFTSGGAIGLGTFWIDRDAKKETEKAIKAGKAFAPVTVIDDTYKL</sequence>
<dbReference type="Pfam" id="PF00496">
    <property type="entry name" value="SBP_bac_5"/>
    <property type="match status" value="1"/>
</dbReference>
<dbReference type="GO" id="GO:0043190">
    <property type="term" value="C:ATP-binding cassette (ABC) transporter complex"/>
    <property type="evidence" value="ECO:0007669"/>
    <property type="project" value="InterPro"/>
</dbReference>
<proteinExistence type="predicted"/>
<dbReference type="SUPFAM" id="SSF53850">
    <property type="entry name" value="Periplasmic binding protein-like II"/>
    <property type="match status" value="1"/>
</dbReference>
<evidence type="ECO:0000256" key="1">
    <source>
        <dbReference type="ARBA" id="ARBA00022729"/>
    </source>
</evidence>
<dbReference type="GO" id="GO:0030288">
    <property type="term" value="C:outer membrane-bounded periplasmic space"/>
    <property type="evidence" value="ECO:0007669"/>
    <property type="project" value="TreeGrafter"/>
</dbReference>
<dbReference type="GO" id="GO:0015833">
    <property type="term" value="P:peptide transport"/>
    <property type="evidence" value="ECO:0007669"/>
    <property type="project" value="TreeGrafter"/>
</dbReference>
<feature type="domain" description="Solute-binding protein family 5" evidence="3">
    <location>
        <begin position="92"/>
        <end position="482"/>
    </location>
</feature>
<dbReference type="GO" id="GO:1904680">
    <property type="term" value="F:peptide transmembrane transporter activity"/>
    <property type="evidence" value="ECO:0007669"/>
    <property type="project" value="TreeGrafter"/>
</dbReference>
<evidence type="ECO:0000256" key="2">
    <source>
        <dbReference type="SAM" id="SignalP"/>
    </source>
</evidence>